<evidence type="ECO:0000256" key="3">
    <source>
        <dbReference type="ARBA" id="ARBA00022692"/>
    </source>
</evidence>
<comment type="similarity">
    <text evidence="2">Belongs to the peroxisomal membrane protein PXMP2/4 family.</text>
</comment>
<evidence type="ECO:0000256" key="5">
    <source>
        <dbReference type="ARBA" id="ARBA00023136"/>
    </source>
</evidence>
<keyword evidence="5" id="KW-0472">Membrane</keyword>
<dbReference type="InterPro" id="IPR007248">
    <property type="entry name" value="Mpv17_PMP22"/>
</dbReference>
<protein>
    <submittedName>
        <fullName evidence="7">Uncharacterized protein</fullName>
    </submittedName>
</protein>
<evidence type="ECO:0000256" key="6">
    <source>
        <dbReference type="SAM" id="MobiDB-lite"/>
    </source>
</evidence>
<dbReference type="OrthoDB" id="430207at2759"/>
<name>A0A835SL41_CHLIN</name>
<dbReference type="GO" id="GO:0005737">
    <property type="term" value="C:cytoplasm"/>
    <property type="evidence" value="ECO:0007669"/>
    <property type="project" value="TreeGrafter"/>
</dbReference>
<sequence>MTALASRGSGLRCSISLGRRGPSITTGPVRPAPCAARPVCRPVLLAPRPQTPRRPRRARLVTTNFKNSDEEAPVIKPAQVRHPLTEDTFASPSPAETATQEVLFSSPAGGAASAAAAPPQQPQGLGAVDTVSRVVRQMAGMLTRPRALLRSLARNSAAYGLPLLVAYLARQPLAAFWVFYNTSLDAHPVLTKIATGVVGTILGDYLAQRLSHHHEEQAARSRGEPVEAFVYDLGRTARLVVYGVVVSTPVGHLWFKFLDTSVMPDAMTSMPAVLTKMALDQLIMSPLSTALFFMVMRAWEGHPQDAFHYMRGKMMPTLKANYLLWPLAHIINFALVPPSQRILYCNAVGLIWTVILSTILNSRAVPAAAPPTAAGSSGPVKDAPMGGSPDSLGGGQPMGPEDLSTAAPAGFGGMPASSGRPPAYARYTKPRDADSRRDA</sequence>
<dbReference type="GO" id="GO:0016020">
    <property type="term" value="C:membrane"/>
    <property type="evidence" value="ECO:0007669"/>
    <property type="project" value="UniProtKB-SubCell"/>
</dbReference>
<comment type="caution">
    <text evidence="7">The sequence shown here is derived from an EMBL/GenBank/DDBJ whole genome shotgun (WGS) entry which is preliminary data.</text>
</comment>
<reference evidence="7" key="1">
    <citation type="journal article" date="2020" name="bioRxiv">
        <title>Comparative genomics of Chlamydomonas.</title>
        <authorList>
            <person name="Craig R.J."/>
            <person name="Hasan A.R."/>
            <person name="Ness R.W."/>
            <person name="Keightley P.D."/>
        </authorList>
    </citation>
    <scope>NUCLEOTIDE SEQUENCE</scope>
    <source>
        <strain evidence="7">SAG 7.73</strain>
    </source>
</reference>
<dbReference type="Pfam" id="PF04117">
    <property type="entry name" value="Mpv17_PMP22"/>
    <property type="match status" value="1"/>
</dbReference>
<gene>
    <name evidence="7" type="ORF">HXX76_011308</name>
</gene>
<organism evidence="7 8">
    <name type="scientific">Chlamydomonas incerta</name>
    <dbReference type="NCBI Taxonomy" id="51695"/>
    <lineage>
        <taxon>Eukaryota</taxon>
        <taxon>Viridiplantae</taxon>
        <taxon>Chlorophyta</taxon>
        <taxon>core chlorophytes</taxon>
        <taxon>Chlorophyceae</taxon>
        <taxon>CS clade</taxon>
        <taxon>Chlamydomonadales</taxon>
        <taxon>Chlamydomonadaceae</taxon>
        <taxon>Chlamydomonas</taxon>
    </lineage>
</organism>
<proteinExistence type="inferred from homology"/>
<evidence type="ECO:0000256" key="2">
    <source>
        <dbReference type="ARBA" id="ARBA00006824"/>
    </source>
</evidence>
<feature type="compositionally biased region" description="Basic and acidic residues" evidence="6">
    <location>
        <begin position="429"/>
        <end position="439"/>
    </location>
</feature>
<keyword evidence="3" id="KW-0812">Transmembrane</keyword>
<evidence type="ECO:0000313" key="7">
    <source>
        <dbReference type="EMBL" id="KAG2429068.1"/>
    </source>
</evidence>
<evidence type="ECO:0000256" key="4">
    <source>
        <dbReference type="ARBA" id="ARBA00022989"/>
    </source>
</evidence>
<dbReference type="PANTHER" id="PTHR11266">
    <property type="entry name" value="PEROXISOMAL MEMBRANE PROTEIN 2, PXMP2 MPV17"/>
    <property type="match status" value="1"/>
</dbReference>
<feature type="region of interest" description="Disordered" evidence="6">
    <location>
        <begin position="368"/>
        <end position="439"/>
    </location>
</feature>
<keyword evidence="4" id="KW-1133">Transmembrane helix</keyword>
<feature type="compositionally biased region" description="Low complexity" evidence="6">
    <location>
        <begin position="368"/>
        <end position="380"/>
    </location>
</feature>
<dbReference type="AlphaFoldDB" id="A0A835SL41"/>
<evidence type="ECO:0000313" key="8">
    <source>
        <dbReference type="Proteomes" id="UP000650467"/>
    </source>
</evidence>
<dbReference type="PANTHER" id="PTHR11266:SF17">
    <property type="entry name" value="PROTEIN MPV17"/>
    <property type="match status" value="1"/>
</dbReference>
<keyword evidence="8" id="KW-1185">Reference proteome</keyword>
<evidence type="ECO:0000256" key="1">
    <source>
        <dbReference type="ARBA" id="ARBA00004141"/>
    </source>
</evidence>
<dbReference type="Proteomes" id="UP000650467">
    <property type="component" value="Unassembled WGS sequence"/>
</dbReference>
<accession>A0A835SL41</accession>
<dbReference type="EMBL" id="JAEHOC010000032">
    <property type="protein sequence ID" value="KAG2429068.1"/>
    <property type="molecule type" value="Genomic_DNA"/>
</dbReference>
<comment type="subcellular location">
    <subcellularLocation>
        <location evidence="1">Membrane</location>
        <topology evidence="1">Multi-pass membrane protein</topology>
    </subcellularLocation>
</comment>